<feature type="compositionally biased region" description="Pro residues" evidence="1">
    <location>
        <begin position="331"/>
        <end position="352"/>
    </location>
</feature>
<feature type="region of interest" description="Disordered" evidence="1">
    <location>
        <begin position="413"/>
        <end position="511"/>
    </location>
</feature>
<feature type="region of interest" description="Disordered" evidence="1">
    <location>
        <begin position="550"/>
        <end position="884"/>
    </location>
</feature>
<feature type="compositionally biased region" description="Polar residues" evidence="1">
    <location>
        <begin position="788"/>
        <end position="801"/>
    </location>
</feature>
<feature type="region of interest" description="Disordered" evidence="1">
    <location>
        <begin position="78"/>
        <end position="137"/>
    </location>
</feature>
<feature type="region of interest" description="Disordered" evidence="1">
    <location>
        <begin position="168"/>
        <end position="214"/>
    </location>
</feature>
<feature type="compositionally biased region" description="Basic residues" evidence="1">
    <location>
        <begin position="97"/>
        <end position="115"/>
    </location>
</feature>
<reference evidence="2 3" key="2">
    <citation type="submission" date="2019-01" db="EMBL/GenBank/DDBJ databases">
        <title>The decoding of complex shrimp genome reveals the adaptation for benthos swimmer, frequently molting mechanism and breeding impact on genome.</title>
        <authorList>
            <person name="Sun Y."/>
            <person name="Gao Y."/>
            <person name="Yu Y."/>
        </authorList>
    </citation>
    <scope>NUCLEOTIDE SEQUENCE [LARGE SCALE GENOMIC DNA]</scope>
    <source>
        <tissue evidence="2">Muscle</tissue>
    </source>
</reference>
<feature type="compositionally biased region" description="Polar residues" evidence="1">
    <location>
        <begin position="418"/>
        <end position="434"/>
    </location>
</feature>
<feature type="compositionally biased region" description="Basic residues" evidence="1">
    <location>
        <begin position="248"/>
        <end position="271"/>
    </location>
</feature>
<feature type="compositionally biased region" description="Basic residues" evidence="1">
    <location>
        <begin position="22"/>
        <end position="37"/>
    </location>
</feature>
<organism evidence="2 3">
    <name type="scientific">Penaeus vannamei</name>
    <name type="common">Whiteleg shrimp</name>
    <name type="synonym">Litopenaeus vannamei</name>
    <dbReference type="NCBI Taxonomy" id="6689"/>
    <lineage>
        <taxon>Eukaryota</taxon>
        <taxon>Metazoa</taxon>
        <taxon>Ecdysozoa</taxon>
        <taxon>Arthropoda</taxon>
        <taxon>Crustacea</taxon>
        <taxon>Multicrustacea</taxon>
        <taxon>Malacostraca</taxon>
        <taxon>Eumalacostraca</taxon>
        <taxon>Eucarida</taxon>
        <taxon>Decapoda</taxon>
        <taxon>Dendrobranchiata</taxon>
        <taxon>Penaeoidea</taxon>
        <taxon>Penaeidae</taxon>
        <taxon>Penaeus</taxon>
    </lineage>
</organism>
<feature type="compositionally biased region" description="Pro residues" evidence="1">
    <location>
        <begin position="176"/>
        <end position="192"/>
    </location>
</feature>
<name>A0A423T924_PENVA</name>
<feature type="region of interest" description="Disordered" evidence="1">
    <location>
        <begin position="1"/>
        <end position="64"/>
    </location>
</feature>
<dbReference type="OrthoDB" id="6375033at2759"/>
<evidence type="ECO:0000313" key="3">
    <source>
        <dbReference type="Proteomes" id="UP000283509"/>
    </source>
</evidence>
<feature type="compositionally biased region" description="Basic and acidic residues" evidence="1">
    <location>
        <begin position="116"/>
        <end position="131"/>
    </location>
</feature>
<dbReference type="AlphaFoldDB" id="A0A423T924"/>
<keyword evidence="3" id="KW-1185">Reference proteome</keyword>
<gene>
    <name evidence="2" type="ORF">C7M84_008607</name>
</gene>
<dbReference type="Proteomes" id="UP000283509">
    <property type="component" value="Unassembled WGS sequence"/>
</dbReference>
<sequence>MRDAATAPRDGGPPSDSALAPRRGHRVRAGPRGRPRSRGSSTTPSLARSPDLPHRKNHRAEAGSAALRRHIHVCPEHYPARETPAPRPCPAAAPQHSAHRVCLRGGVARRRRRSLRPRDPHRGDRQREDPFPTRPCRTCRCLKGLQRTALPPLDHCRKGLWRIALANSPPAQRPANSPPAQRPPANSPPAQRPLPKRPIPHRPPPSAQNPLPVRPVAVRRPVAIPAGDTEQLAEESFRLSSLFRDRVRRPAARRRRPVQPVRGRARQPNKRPKNEVPAASSPHEFKRRVCAHSCESAGPGSPPQARTKASPPTAAPAQTLQTSPPAHKASPSPPPPPPPPTSPPRPPSPTLPPTAHTTPPTTTQDPLSVHNLAGPPYFDTIPPEVLLMDETVTVPALSSTTSATTTTVPPYIADWRPVSTSRPRLTETTRSTDASFDGRPPHDQGRVEEKDTHHDLREPHVGSHWHEGSQRDVESHRDLSTHHQEDPRKDKDSKQDTQREKDVGESDWNKGIGWEVMGNLDWYNEWTKNWNNNWNIDWSNRWLTDPPLKDTDAPLNTLPTDPPKNFAGTSSPRPTFTPTNPPSTFAPSNPPQRFAPTNVPPRFTPTDQPQTNIPKRNDGFQRYPNEPPRDTRYQGNSPGNRRYHEIPPRSPSIPSTPSGNRHYQETPQRGNPQFSSPGGRVPQEIPKRDTGYKANLPGNREYQETPQRDTIYPSSPQGNRPPKDIPQRITSFQHVSQGIRRYSEPPQRGQRPNPQGPSHVPPRHNGHQGIHPGRIEENTRRVFHRPSQRQQGSSEHPTQTRLRAVGPPRPPPAGTGSGGLLAVSGPAKIRPGYTPRRPQPPGTAPRLPPRVQGSSRLGRPMLHQPAAASAPEPAWRPRRRIIKI</sequence>
<feature type="compositionally biased region" description="Basic and acidic residues" evidence="1">
    <location>
        <begin position="439"/>
        <end position="508"/>
    </location>
</feature>
<feature type="compositionally biased region" description="Polar residues" evidence="1">
    <location>
        <begin position="659"/>
        <end position="676"/>
    </location>
</feature>
<protein>
    <submittedName>
        <fullName evidence="2">Uncharacterized protein</fullName>
    </submittedName>
</protein>
<evidence type="ECO:0000256" key="1">
    <source>
        <dbReference type="SAM" id="MobiDB-lite"/>
    </source>
</evidence>
<evidence type="ECO:0000313" key="2">
    <source>
        <dbReference type="EMBL" id="ROT72981.1"/>
    </source>
</evidence>
<feature type="compositionally biased region" description="Low complexity" evidence="1">
    <location>
        <begin position="569"/>
        <end position="587"/>
    </location>
</feature>
<feature type="compositionally biased region" description="Polar residues" evidence="1">
    <location>
        <begin position="605"/>
        <end position="614"/>
    </location>
</feature>
<feature type="compositionally biased region" description="Low complexity" evidence="1">
    <location>
        <begin position="353"/>
        <end position="363"/>
    </location>
</feature>
<accession>A0A423T924</accession>
<feature type="region of interest" description="Disordered" evidence="1">
    <location>
        <begin position="248"/>
        <end position="381"/>
    </location>
</feature>
<proteinExistence type="predicted"/>
<reference evidence="2 3" key="1">
    <citation type="submission" date="2018-04" db="EMBL/GenBank/DDBJ databases">
        <authorList>
            <person name="Zhang X."/>
            <person name="Yuan J."/>
            <person name="Li F."/>
            <person name="Xiang J."/>
        </authorList>
    </citation>
    <scope>NUCLEOTIDE SEQUENCE [LARGE SCALE GENOMIC DNA]</scope>
    <source>
        <tissue evidence="2">Muscle</tissue>
    </source>
</reference>
<comment type="caution">
    <text evidence="2">The sequence shown here is derived from an EMBL/GenBank/DDBJ whole genome shotgun (WGS) entry which is preliminary data.</text>
</comment>
<feature type="compositionally biased region" description="Low complexity" evidence="1">
    <location>
        <begin position="745"/>
        <end position="757"/>
    </location>
</feature>
<dbReference type="EMBL" id="QCYY01002085">
    <property type="protein sequence ID" value="ROT72981.1"/>
    <property type="molecule type" value="Genomic_DNA"/>
</dbReference>
<feature type="compositionally biased region" description="Pro residues" evidence="1">
    <location>
        <begin position="837"/>
        <end position="848"/>
    </location>
</feature>